<keyword evidence="2" id="KW-0274">FAD</keyword>
<evidence type="ECO:0000313" key="8">
    <source>
        <dbReference type="EMBL" id="OOQ83937.1"/>
    </source>
</evidence>
<evidence type="ECO:0008006" key="10">
    <source>
        <dbReference type="Google" id="ProtNLM"/>
    </source>
</evidence>
<evidence type="ECO:0000256" key="4">
    <source>
        <dbReference type="ARBA" id="ARBA00023015"/>
    </source>
</evidence>
<dbReference type="CDD" id="cd12148">
    <property type="entry name" value="fungal_TF_MHR"/>
    <property type="match status" value="1"/>
</dbReference>
<feature type="compositionally biased region" description="Basic and acidic residues" evidence="7">
    <location>
        <begin position="752"/>
        <end position="768"/>
    </location>
</feature>
<dbReference type="GO" id="GO:0000981">
    <property type="term" value="F:DNA-binding transcription factor activity, RNA polymerase II-specific"/>
    <property type="evidence" value="ECO:0007669"/>
    <property type="project" value="InterPro"/>
</dbReference>
<keyword evidence="5" id="KW-0804">Transcription</keyword>
<dbReference type="SUPFAM" id="SSF51905">
    <property type="entry name" value="FAD/NAD(P)-binding domain"/>
    <property type="match status" value="1"/>
</dbReference>
<dbReference type="InterPro" id="IPR036188">
    <property type="entry name" value="FAD/NAD-bd_sf"/>
</dbReference>
<evidence type="ECO:0000256" key="3">
    <source>
        <dbReference type="ARBA" id="ARBA00023002"/>
    </source>
</evidence>
<protein>
    <recommendedName>
        <fullName evidence="10">FAD/NAD(P)-binding domain-containing protein</fullName>
    </recommendedName>
</protein>
<feature type="region of interest" description="Disordered" evidence="7">
    <location>
        <begin position="738"/>
        <end position="798"/>
    </location>
</feature>
<feature type="compositionally biased region" description="Polar residues" evidence="7">
    <location>
        <begin position="222"/>
        <end position="233"/>
    </location>
</feature>
<evidence type="ECO:0000256" key="1">
    <source>
        <dbReference type="ARBA" id="ARBA00022630"/>
    </source>
</evidence>
<dbReference type="Gene3D" id="3.50.50.60">
    <property type="entry name" value="FAD/NAD(P)-binding domain"/>
    <property type="match status" value="1"/>
</dbReference>
<reference evidence="9" key="1">
    <citation type="submission" date="2015-09" db="EMBL/GenBank/DDBJ databases">
        <authorList>
            <person name="Fill T.P."/>
            <person name="Baretta J.F."/>
            <person name="de Almeida L.G."/>
            <person name="Rocha M."/>
            <person name="de Souza D.H."/>
            <person name="Malavazi I."/>
            <person name="Cerdeira L.T."/>
            <person name="Hong H."/>
            <person name="Samborskyy M."/>
            <person name="de Vasconcelos A.T."/>
            <person name="Leadlay P."/>
            <person name="Rodrigues-Filho E."/>
        </authorList>
    </citation>
    <scope>NUCLEOTIDE SEQUENCE [LARGE SCALE GENOMIC DNA]</scope>
    <source>
        <strain evidence="9">LaBioMMi 136</strain>
    </source>
</reference>
<name>A0A1S9REN5_PENBI</name>
<dbReference type="GO" id="GO:0016491">
    <property type="term" value="F:oxidoreductase activity"/>
    <property type="evidence" value="ECO:0007669"/>
    <property type="project" value="UniProtKB-KW"/>
</dbReference>
<keyword evidence="1" id="KW-0285">Flavoprotein</keyword>
<keyword evidence="6" id="KW-0539">Nucleus</keyword>
<evidence type="ECO:0000256" key="2">
    <source>
        <dbReference type="ARBA" id="ARBA00022827"/>
    </source>
</evidence>
<evidence type="ECO:0000256" key="7">
    <source>
        <dbReference type="SAM" id="MobiDB-lite"/>
    </source>
</evidence>
<evidence type="ECO:0000256" key="5">
    <source>
        <dbReference type="ARBA" id="ARBA00023163"/>
    </source>
</evidence>
<dbReference type="AlphaFoldDB" id="A0A1S9REN5"/>
<keyword evidence="3" id="KW-0560">Oxidoreductase</keyword>
<comment type="caution">
    <text evidence="8">The sequence shown here is derived from an EMBL/GenBank/DDBJ whole genome shotgun (WGS) entry which is preliminary data.</text>
</comment>
<dbReference type="Proteomes" id="UP000190744">
    <property type="component" value="Unassembled WGS sequence"/>
</dbReference>
<evidence type="ECO:0000313" key="9">
    <source>
        <dbReference type="Proteomes" id="UP000190744"/>
    </source>
</evidence>
<dbReference type="PANTHER" id="PTHR23023">
    <property type="entry name" value="DIMETHYLANILINE MONOOXYGENASE"/>
    <property type="match status" value="1"/>
</dbReference>
<gene>
    <name evidence="8" type="ORF">PEBR_32533</name>
</gene>
<organism evidence="8 9">
    <name type="scientific">Penicillium brasilianum</name>
    <dbReference type="NCBI Taxonomy" id="104259"/>
    <lineage>
        <taxon>Eukaryota</taxon>
        <taxon>Fungi</taxon>
        <taxon>Dikarya</taxon>
        <taxon>Ascomycota</taxon>
        <taxon>Pezizomycotina</taxon>
        <taxon>Eurotiomycetes</taxon>
        <taxon>Eurotiomycetidae</taxon>
        <taxon>Eurotiales</taxon>
        <taxon>Aspergillaceae</taxon>
        <taxon>Penicillium</taxon>
    </lineage>
</organism>
<dbReference type="GO" id="GO:0008270">
    <property type="term" value="F:zinc ion binding"/>
    <property type="evidence" value="ECO:0007669"/>
    <property type="project" value="InterPro"/>
</dbReference>
<feature type="region of interest" description="Disordered" evidence="7">
    <location>
        <begin position="220"/>
        <end position="241"/>
    </location>
</feature>
<sequence length="1244" mass="139086">MDRVVIVGAGLYGLIAAKTYLQVAGAYDTSTQDKDTAQTTHTLPNCFSNTRQNVEHTPGCSLLVIDAASDIGGTWAEERLYPNLLSQNSYGMYEFSDLSLSRVVPEETTGVGQQFIAGWKINRYLHVWTEKWDLKKHIRLNWKVESICRLDSKEWELKVNIASRPTREIRVVCDKLILATGLTSVPNLPRMSSPLSMTTLRSVIHAKDVGEWARENLGYQPLPSSEASPQSSHPNDDQTHPLKSVVIYGGAKSSFDLVHFFATLHRKDPALHLQVAPKDPVTVHWIIREDGAGPAWMTPPTSSLINGDTVASDKAASSRLLHYLNPGCYEIPKRLSRDLRLEGSWLVRLLHGNTLGRWWIRQFWRSVDRGLEDFAQYQSEPKMQLLRPSNSVVSCASSIGITNQPDLWETIRSPHVKVYRSSIAQISLSNYQEEAQPSGSVNVSLRDNTCLDNVDLVIHATGYKPIVPIEFSPPSFRLVLGMSGLIHKTTEKDSAVDHSDIRNGIEIPLDETANRHVEHWTALDRQSEELVRKTLATTGCTPTDRGTPSWIGDSQLLSYRLFRRMAAPVLVADGDRSFATIGVVLTSTIAVVAEVQALWVAAFLTGGLNGPSAHCKSEELMPLNLNDLSQSVMEKAVSEDVVLGSQTGSGLEVDAIQYNDILMRDLGLNPHRLGGGFLKELTGDEGKPRCRNCIDRNFECQYGPQLTFLTKNAHTVQQSEVGSLSASYEVIRFVNEDPENAKDELDDGEDEPSPRAEESVSKRPHEDPPDSNVGRQTEPEPVSELPIWSTDEPSTIPTLQPTITMFSDRDESAVAGLLALGTSTTEVMEQDLNLTEYTISPPARERPLAQAVTPINFPNYFVTFSPNHMFQPAPLDPEMSPTQTLELLRHYRYEVAPWLDICDLGQMFGIQGLQLAMVSTPVRTTVLALSQASIGLLRPNSLRPRTEKSIGSPATQDRQLNITTIALMRALDRIRYCITEMPSAWSLQRESDNEVLEPLSAHTVGRDLNSAIYWLFLRLDLGAALATNTCLQIQIPPSPPYHAEGDLGTNPFGLVFSYAHCPLWLCARAIEFMHNEDPSPHLPPLRVWMRIVEELEQWYRERPQEFQPMLEIETDDQAADPSQSFPVVLFANGAGIFSNQLYHTAMLLLLHSRPRTAHIADIRSATMSPLWHAQRICSIALNNERRECWDPCLLASFLTAARRMTHESQQQEILRGFERIRKITGWNAGELLRDLQVEWGWPEA</sequence>
<dbReference type="InterPro" id="IPR050346">
    <property type="entry name" value="FMO-like"/>
</dbReference>
<dbReference type="EMBL" id="LJBN01000188">
    <property type="protein sequence ID" value="OOQ83937.1"/>
    <property type="molecule type" value="Genomic_DNA"/>
</dbReference>
<keyword evidence="4" id="KW-0805">Transcription regulation</keyword>
<proteinExistence type="predicted"/>
<evidence type="ECO:0000256" key="6">
    <source>
        <dbReference type="ARBA" id="ARBA00023242"/>
    </source>
</evidence>
<dbReference type="CDD" id="cd00067">
    <property type="entry name" value="GAL4"/>
    <property type="match status" value="1"/>
</dbReference>
<dbReference type="InterPro" id="IPR001138">
    <property type="entry name" value="Zn2Cys6_DnaBD"/>
</dbReference>
<accession>A0A1S9REN5</accession>